<protein>
    <submittedName>
        <fullName evidence="7">Uncharacterized protein</fullName>
    </submittedName>
</protein>
<reference evidence="7" key="1">
    <citation type="submission" date="2020-01" db="EMBL/GenBank/DDBJ databases">
        <title>Genome Sequencing of Three Apophysomyces-Like Fungal Strains Confirms a Novel Fungal Genus in the Mucoromycota with divergent Burkholderia-like Endosymbiotic Bacteria.</title>
        <authorList>
            <person name="Stajich J.E."/>
            <person name="Macias A.M."/>
            <person name="Carter-House D."/>
            <person name="Lovett B."/>
            <person name="Kasson L.R."/>
            <person name="Berry K."/>
            <person name="Grigoriev I."/>
            <person name="Chang Y."/>
            <person name="Spatafora J."/>
            <person name="Kasson M.T."/>
        </authorList>
    </citation>
    <scope>NUCLEOTIDE SEQUENCE</scope>
    <source>
        <strain evidence="7">NRRL A-21654</strain>
    </source>
</reference>
<evidence type="ECO:0000256" key="3">
    <source>
        <dbReference type="ARBA" id="ARBA00023015"/>
    </source>
</evidence>
<keyword evidence="3" id="KW-0805">Transcription regulation</keyword>
<evidence type="ECO:0000256" key="1">
    <source>
        <dbReference type="ARBA" id="ARBA00004123"/>
    </source>
</evidence>
<gene>
    <name evidence="7" type="ORF">EC973_001539</name>
</gene>
<dbReference type="AlphaFoldDB" id="A0A8H7BPT9"/>
<evidence type="ECO:0000256" key="6">
    <source>
        <dbReference type="SAM" id="MobiDB-lite"/>
    </source>
</evidence>
<feature type="region of interest" description="Disordered" evidence="6">
    <location>
        <begin position="1"/>
        <end position="33"/>
    </location>
</feature>
<comment type="caution">
    <text evidence="7">The sequence shown here is derived from an EMBL/GenBank/DDBJ whole genome shotgun (WGS) entry which is preliminary data.</text>
</comment>
<feature type="compositionally biased region" description="Basic and acidic residues" evidence="6">
    <location>
        <begin position="22"/>
        <end position="33"/>
    </location>
</feature>
<sequence length="172" mass="20859">MKKTRKLSRKKEQNSEDEEDLEHLQSELRSHPEYTRVMDKLQQAKHEKLSRVQQWRDQERQSIQDWFIAQRKQAWDEFYYARLRIRAEMVQAIQAKMIRLHEETIASKQGGLSEDDADRDLTYARQPYHTHNTPHLEYSDHESKSTSDTVEEFDVYGYEEDRCQWNDRTKIP</sequence>
<dbReference type="GO" id="GO:0005654">
    <property type="term" value="C:nucleoplasm"/>
    <property type="evidence" value="ECO:0007669"/>
    <property type="project" value="UniProtKB-ARBA"/>
</dbReference>
<keyword evidence="8" id="KW-1185">Reference proteome</keyword>
<dbReference type="Pfam" id="PF08598">
    <property type="entry name" value="Sds3"/>
    <property type="match status" value="1"/>
</dbReference>
<proteinExistence type="predicted"/>
<dbReference type="OrthoDB" id="2256071at2759"/>
<evidence type="ECO:0000313" key="8">
    <source>
        <dbReference type="Proteomes" id="UP000605846"/>
    </source>
</evidence>
<keyword evidence="5" id="KW-0539">Nucleus</keyword>
<organism evidence="7 8">
    <name type="scientific">Apophysomyces ossiformis</name>
    <dbReference type="NCBI Taxonomy" id="679940"/>
    <lineage>
        <taxon>Eukaryota</taxon>
        <taxon>Fungi</taxon>
        <taxon>Fungi incertae sedis</taxon>
        <taxon>Mucoromycota</taxon>
        <taxon>Mucoromycotina</taxon>
        <taxon>Mucoromycetes</taxon>
        <taxon>Mucorales</taxon>
        <taxon>Mucorineae</taxon>
        <taxon>Mucoraceae</taxon>
        <taxon>Apophysomyces</taxon>
    </lineage>
</organism>
<evidence type="ECO:0000313" key="7">
    <source>
        <dbReference type="EMBL" id="KAF7723867.1"/>
    </source>
</evidence>
<keyword evidence="4" id="KW-0804">Transcription</keyword>
<name>A0A8H7BPT9_9FUNG</name>
<dbReference type="EMBL" id="JABAYA010000137">
    <property type="protein sequence ID" value="KAF7723867.1"/>
    <property type="molecule type" value="Genomic_DNA"/>
</dbReference>
<dbReference type="InterPro" id="IPR013907">
    <property type="entry name" value="Sds3"/>
</dbReference>
<feature type="region of interest" description="Disordered" evidence="6">
    <location>
        <begin position="128"/>
        <end position="151"/>
    </location>
</feature>
<evidence type="ECO:0000256" key="2">
    <source>
        <dbReference type="ARBA" id="ARBA00022491"/>
    </source>
</evidence>
<dbReference type="Proteomes" id="UP000605846">
    <property type="component" value="Unassembled WGS sequence"/>
</dbReference>
<keyword evidence="2" id="KW-0678">Repressor</keyword>
<evidence type="ECO:0000256" key="4">
    <source>
        <dbReference type="ARBA" id="ARBA00023163"/>
    </source>
</evidence>
<accession>A0A8H7BPT9</accession>
<evidence type="ECO:0000256" key="5">
    <source>
        <dbReference type="ARBA" id="ARBA00023242"/>
    </source>
</evidence>
<dbReference type="GO" id="GO:0010468">
    <property type="term" value="P:regulation of gene expression"/>
    <property type="evidence" value="ECO:0007669"/>
    <property type="project" value="UniProtKB-ARBA"/>
</dbReference>
<comment type="subcellular location">
    <subcellularLocation>
        <location evidence="1">Nucleus</location>
    </subcellularLocation>
</comment>